<feature type="region of interest" description="Disordered" evidence="8">
    <location>
        <begin position="113"/>
        <end position="134"/>
    </location>
</feature>
<evidence type="ECO:0000256" key="9">
    <source>
        <dbReference type="SAM" id="Phobius"/>
    </source>
</evidence>
<dbReference type="NCBIfam" id="TIGR03462">
    <property type="entry name" value="CarR_dom_SF"/>
    <property type="match status" value="1"/>
</dbReference>
<dbReference type="GO" id="GO:0016872">
    <property type="term" value="F:intramolecular lyase activity"/>
    <property type="evidence" value="ECO:0007669"/>
    <property type="project" value="InterPro"/>
</dbReference>
<dbReference type="RefSeq" id="WP_337918470.1">
    <property type="nucleotide sequence ID" value="NZ_BAABJL010000239.1"/>
</dbReference>
<keyword evidence="6 9" id="KW-0472">Membrane</keyword>
<protein>
    <submittedName>
        <fullName evidence="11">Lycopene cyclase domain-containing protein</fullName>
    </submittedName>
</protein>
<name>A0A927N5B6_9ACTN</name>
<dbReference type="Proteomes" id="UP000638648">
    <property type="component" value="Unassembled WGS sequence"/>
</dbReference>
<evidence type="ECO:0000256" key="3">
    <source>
        <dbReference type="ARBA" id="ARBA00022692"/>
    </source>
</evidence>
<evidence type="ECO:0000256" key="4">
    <source>
        <dbReference type="ARBA" id="ARBA00022746"/>
    </source>
</evidence>
<keyword evidence="4" id="KW-0125">Carotenoid biosynthesis</keyword>
<evidence type="ECO:0000256" key="7">
    <source>
        <dbReference type="ARBA" id="ARBA00023235"/>
    </source>
</evidence>
<reference evidence="11" key="1">
    <citation type="submission" date="2020-10" db="EMBL/GenBank/DDBJ databases">
        <title>Sequencing the genomes of 1000 actinobacteria strains.</title>
        <authorList>
            <person name="Klenk H.-P."/>
        </authorList>
    </citation>
    <scope>NUCLEOTIDE SEQUENCE</scope>
    <source>
        <strain evidence="11">DSM 45354</strain>
    </source>
</reference>
<keyword evidence="12" id="KW-1185">Reference proteome</keyword>
<dbReference type="Pfam" id="PF18916">
    <property type="entry name" value="Lycopene_cyc"/>
    <property type="match status" value="1"/>
</dbReference>
<keyword evidence="3 9" id="KW-0812">Transmembrane</keyword>
<evidence type="ECO:0000256" key="1">
    <source>
        <dbReference type="ARBA" id="ARBA00004141"/>
    </source>
</evidence>
<comment type="subcellular location">
    <subcellularLocation>
        <location evidence="1">Membrane</location>
        <topology evidence="1">Multi-pass membrane protein</topology>
    </subcellularLocation>
</comment>
<evidence type="ECO:0000313" key="12">
    <source>
        <dbReference type="Proteomes" id="UP000638648"/>
    </source>
</evidence>
<comment type="caution">
    <text evidence="11">The sequence shown here is derived from an EMBL/GenBank/DDBJ whole genome shotgun (WGS) entry which is preliminary data.</text>
</comment>
<dbReference type="GO" id="GO:0016117">
    <property type="term" value="P:carotenoid biosynthetic process"/>
    <property type="evidence" value="ECO:0007669"/>
    <property type="project" value="UniProtKB-KW"/>
</dbReference>
<proteinExistence type="predicted"/>
<evidence type="ECO:0000256" key="6">
    <source>
        <dbReference type="ARBA" id="ARBA00023136"/>
    </source>
</evidence>
<organism evidence="11 12">
    <name type="scientific">Actinopolymorpha pittospori</name>
    <dbReference type="NCBI Taxonomy" id="648752"/>
    <lineage>
        <taxon>Bacteria</taxon>
        <taxon>Bacillati</taxon>
        <taxon>Actinomycetota</taxon>
        <taxon>Actinomycetes</taxon>
        <taxon>Propionibacteriales</taxon>
        <taxon>Actinopolymorphaceae</taxon>
        <taxon>Actinopolymorpha</taxon>
    </lineage>
</organism>
<keyword evidence="7" id="KW-0413">Isomerase</keyword>
<keyword evidence="5 9" id="KW-1133">Transmembrane helix</keyword>
<sequence>MRSAPIDRFQYLLLMAACLALTLPLEFVFRARVYRRPRRLVRVLVPLLVVFLIWDAIAVGRGHWHFSDRYTTGWLLPFGVPVEELAFFVTIPLCALLTYEAVGTMLTVLRSRRGGRREGQHGPERAPGGEATDA</sequence>
<accession>A0A927N5B6</accession>
<feature type="transmembrane region" description="Helical" evidence="9">
    <location>
        <begin position="12"/>
        <end position="31"/>
    </location>
</feature>
<dbReference type="EMBL" id="JADBEM010000001">
    <property type="protein sequence ID" value="MBE1612951.1"/>
    <property type="molecule type" value="Genomic_DNA"/>
</dbReference>
<dbReference type="AlphaFoldDB" id="A0A927N5B6"/>
<dbReference type="GO" id="GO:0016020">
    <property type="term" value="C:membrane"/>
    <property type="evidence" value="ECO:0007669"/>
    <property type="project" value="UniProtKB-SubCell"/>
</dbReference>
<feature type="transmembrane region" description="Helical" evidence="9">
    <location>
        <begin position="86"/>
        <end position="109"/>
    </location>
</feature>
<gene>
    <name evidence="11" type="ORF">HEB94_009799</name>
</gene>
<feature type="transmembrane region" description="Helical" evidence="9">
    <location>
        <begin position="43"/>
        <end position="66"/>
    </location>
</feature>
<dbReference type="InterPro" id="IPR017825">
    <property type="entry name" value="Lycopene_cyclase_dom"/>
</dbReference>
<evidence type="ECO:0000256" key="5">
    <source>
        <dbReference type="ARBA" id="ARBA00022989"/>
    </source>
</evidence>
<comment type="pathway">
    <text evidence="2">Carotenoid biosynthesis.</text>
</comment>
<evidence type="ECO:0000259" key="10">
    <source>
        <dbReference type="Pfam" id="PF18916"/>
    </source>
</evidence>
<evidence type="ECO:0000256" key="2">
    <source>
        <dbReference type="ARBA" id="ARBA00004829"/>
    </source>
</evidence>
<evidence type="ECO:0000256" key="8">
    <source>
        <dbReference type="SAM" id="MobiDB-lite"/>
    </source>
</evidence>
<evidence type="ECO:0000313" key="11">
    <source>
        <dbReference type="EMBL" id="MBE1612951.1"/>
    </source>
</evidence>
<feature type="domain" description="Lycopene cyclase" evidence="10">
    <location>
        <begin position="13"/>
        <end position="100"/>
    </location>
</feature>
<dbReference type="GO" id="GO:0045436">
    <property type="term" value="F:lycopene beta cyclase activity"/>
    <property type="evidence" value="ECO:0007669"/>
    <property type="project" value="UniProtKB-ARBA"/>
</dbReference>